<protein>
    <submittedName>
        <fullName evidence="2">Uncharacterized protein</fullName>
    </submittedName>
</protein>
<name>A0ABD1Z4D3_9MARC</name>
<dbReference type="AlphaFoldDB" id="A0ABD1Z4D3"/>
<proteinExistence type="predicted"/>
<feature type="compositionally biased region" description="Basic and acidic residues" evidence="1">
    <location>
        <begin position="108"/>
        <end position="118"/>
    </location>
</feature>
<evidence type="ECO:0000313" key="3">
    <source>
        <dbReference type="Proteomes" id="UP001605036"/>
    </source>
</evidence>
<dbReference type="EMBL" id="JBHFFA010000002">
    <property type="protein sequence ID" value="KAL2642642.1"/>
    <property type="molecule type" value="Genomic_DNA"/>
</dbReference>
<feature type="compositionally biased region" description="Basic and acidic residues" evidence="1">
    <location>
        <begin position="1"/>
        <end position="13"/>
    </location>
</feature>
<evidence type="ECO:0000256" key="1">
    <source>
        <dbReference type="SAM" id="MobiDB-lite"/>
    </source>
</evidence>
<reference evidence="2 3" key="1">
    <citation type="submission" date="2024-09" db="EMBL/GenBank/DDBJ databases">
        <title>Chromosome-scale assembly of Riccia fluitans.</title>
        <authorList>
            <person name="Paukszto L."/>
            <person name="Sawicki J."/>
            <person name="Karawczyk K."/>
            <person name="Piernik-Szablinska J."/>
            <person name="Szczecinska M."/>
            <person name="Mazdziarz M."/>
        </authorList>
    </citation>
    <scope>NUCLEOTIDE SEQUENCE [LARGE SCALE GENOMIC DNA]</scope>
    <source>
        <strain evidence="2">Rf_01</strain>
        <tissue evidence="2">Aerial parts of the thallus</tissue>
    </source>
</reference>
<dbReference type="Proteomes" id="UP001605036">
    <property type="component" value="Unassembled WGS sequence"/>
</dbReference>
<feature type="compositionally biased region" description="Basic and acidic residues" evidence="1">
    <location>
        <begin position="148"/>
        <end position="163"/>
    </location>
</feature>
<gene>
    <name evidence="2" type="ORF">R1flu_010229</name>
</gene>
<accession>A0ABD1Z4D3</accession>
<sequence>MADHHSAKLEARPIGKPFGGSPMINRAFTSADANLRRPENCSCLSPTNRARVLPSAADSSKLKAETSVPFINEAPHSDSSTAASCSSPIKPVYGGKAGKVSSGSVETKTPRRGSEREPFLCSHDPLQSKNKCPKGAAVSVAEDEEDPSKENRDPNPNHLIDEC</sequence>
<comment type="caution">
    <text evidence="2">The sequence shown here is derived from an EMBL/GenBank/DDBJ whole genome shotgun (WGS) entry which is preliminary data.</text>
</comment>
<evidence type="ECO:0000313" key="2">
    <source>
        <dbReference type="EMBL" id="KAL2642642.1"/>
    </source>
</evidence>
<organism evidence="2 3">
    <name type="scientific">Riccia fluitans</name>
    <dbReference type="NCBI Taxonomy" id="41844"/>
    <lineage>
        <taxon>Eukaryota</taxon>
        <taxon>Viridiplantae</taxon>
        <taxon>Streptophyta</taxon>
        <taxon>Embryophyta</taxon>
        <taxon>Marchantiophyta</taxon>
        <taxon>Marchantiopsida</taxon>
        <taxon>Marchantiidae</taxon>
        <taxon>Marchantiales</taxon>
        <taxon>Ricciaceae</taxon>
        <taxon>Riccia</taxon>
    </lineage>
</organism>
<feature type="compositionally biased region" description="Low complexity" evidence="1">
    <location>
        <begin position="77"/>
        <end position="87"/>
    </location>
</feature>
<feature type="region of interest" description="Disordered" evidence="1">
    <location>
        <begin position="1"/>
        <end position="163"/>
    </location>
</feature>
<keyword evidence="3" id="KW-1185">Reference proteome</keyword>